<sequence>MNDRINPVGSEHAASREASQSSDWTKEIELLQARLKEIRRAAASAPSNRAGDRPDAGHHRAAEVGAGKSLLESLAYAQAVTIRQERPKKTARKPWRTESVYEPTLGSDIFPDGGWKNREDRGDR</sequence>
<comment type="caution">
    <text evidence="2">The sequence shown here is derived from an EMBL/GenBank/DDBJ whole genome shotgun (WGS) entry which is preliminary data.</text>
</comment>
<feature type="region of interest" description="Disordered" evidence="1">
    <location>
        <begin position="39"/>
        <end position="64"/>
    </location>
</feature>
<feature type="compositionally biased region" description="Basic and acidic residues" evidence="1">
    <location>
        <begin position="50"/>
        <end position="62"/>
    </location>
</feature>
<proteinExistence type="predicted"/>
<accession>A0A927CHL2</accession>
<dbReference type="EMBL" id="JACXJA010000069">
    <property type="protein sequence ID" value="MBD2866767.1"/>
    <property type="molecule type" value="Genomic_DNA"/>
</dbReference>
<evidence type="ECO:0000313" key="2">
    <source>
        <dbReference type="EMBL" id="MBD2866767.1"/>
    </source>
</evidence>
<evidence type="ECO:0000256" key="1">
    <source>
        <dbReference type="SAM" id="MobiDB-lite"/>
    </source>
</evidence>
<dbReference type="Proteomes" id="UP000639396">
    <property type="component" value="Unassembled WGS sequence"/>
</dbReference>
<reference evidence="2" key="1">
    <citation type="submission" date="2020-09" db="EMBL/GenBank/DDBJ databases">
        <title>A novel bacterium of genus Paenibacillus, isolated from South China Sea.</title>
        <authorList>
            <person name="Huang H."/>
            <person name="Mo K."/>
            <person name="Hu Y."/>
        </authorList>
    </citation>
    <scope>NUCLEOTIDE SEQUENCE</scope>
    <source>
        <strain evidence="2">IB182363</strain>
    </source>
</reference>
<gene>
    <name evidence="2" type="ORF">IDH45_32840</name>
</gene>
<dbReference type="RefSeq" id="WP_190932381.1">
    <property type="nucleotide sequence ID" value="NZ_JACXJA010000069.1"/>
</dbReference>
<feature type="region of interest" description="Disordered" evidence="1">
    <location>
        <begin position="83"/>
        <end position="124"/>
    </location>
</feature>
<keyword evidence="3" id="KW-1185">Reference proteome</keyword>
<protein>
    <submittedName>
        <fullName evidence="2">Uncharacterized protein</fullName>
    </submittedName>
</protein>
<feature type="compositionally biased region" description="Basic and acidic residues" evidence="1">
    <location>
        <begin position="115"/>
        <end position="124"/>
    </location>
</feature>
<organism evidence="2 3">
    <name type="scientific">Paenibacillus oceani</name>
    <dbReference type="NCBI Taxonomy" id="2772510"/>
    <lineage>
        <taxon>Bacteria</taxon>
        <taxon>Bacillati</taxon>
        <taxon>Bacillota</taxon>
        <taxon>Bacilli</taxon>
        <taxon>Bacillales</taxon>
        <taxon>Paenibacillaceae</taxon>
        <taxon>Paenibacillus</taxon>
    </lineage>
</organism>
<feature type="region of interest" description="Disordered" evidence="1">
    <location>
        <begin position="1"/>
        <end position="26"/>
    </location>
</feature>
<dbReference type="AlphaFoldDB" id="A0A927CHL2"/>
<evidence type="ECO:0000313" key="3">
    <source>
        <dbReference type="Proteomes" id="UP000639396"/>
    </source>
</evidence>
<name>A0A927CHL2_9BACL</name>